<gene>
    <name evidence="2" type="ORF">A2519_10260</name>
</gene>
<proteinExistence type="predicted"/>
<reference evidence="2 3" key="1">
    <citation type="journal article" date="2016" name="Nat. Commun.">
        <title>Thousands of microbial genomes shed light on interconnected biogeochemical processes in an aquifer system.</title>
        <authorList>
            <person name="Anantharaman K."/>
            <person name="Brown C.T."/>
            <person name="Hug L.A."/>
            <person name="Sharon I."/>
            <person name="Castelle C.J."/>
            <person name="Probst A.J."/>
            <person name="Thomas B.C."/>
            <person name="Singh A."/>
            <person name="Wilkins M.J."/>
            <person name="Karaoz U."/>
            <person name="Brodie E.L."/>
            <person name="Williams K.H."/>
            <person name="Hubbard S.S."/>
            <person name="Banfield J.F."/>
        </authorList>
    </citation>
    <scope>NUCLEOTIDE SEQUENCE [LARGE SCALE GENOMIC DNA]</scope>
</reference>
<comment type="caution">
    <text evidence="2">The sequence shown here is derived from an EMBL/GenBank/DDBJ whole genome shotgun (WGS) entry which is preliminary data.</text>
</comment>
<protein>
    <recommendedName>
        <fullName evidence="1">Transposase DDE domain-containing protein</fullName>
    </recommendedName>
</protein>
<sequence>MSLSPRNTRPSKRHAYACRFKKLGNGWEAGEFWEKVRHVDKKERRFVVVRRPIPSDEEENRQLTLFKHQKYVYHVFVTNLPISPWRVYLFYSPRATIEKNIRELMYDYPLGKIPTKDWTANVAFFQLVLFAANIAHWFKRLCLPEDYHYQKEFLQAFKTIEGLRLPGNFRICKRPERSLSMKDPRK</sequence>
<dbReference type="EMBL" id="MFYX01000064">
    <property type="protein sequence ID" value="OGK05045.1"/>
    <property type="molecule type" value="Genomic_DNA"/>
</dbReference>
<dbReference type="Pfam" id="PF13701">
    <property type="entry name" value="DDE_Tnp_1_4"/>
    <property type="match status" value="1"/>
</dbReference>
<dbReference type="InterPro" id="IPR025668">
    <property type="entry name" value="Tnp_DDE_dom"/>
</dbReference>
<dbReference type="Proteomes" id="UP000179243">
    <property type="component" value="Unassembled WGS sequence"/>
</dbReference>
<name>A0A1F7FEE6_UNCRA</name>
<evidence type="ECO:0000259" key="1">
    <source>
        <dbReference type="Pfam" id="PF13701"/>
    </source>
</evidence>
<dbReference type="AlphaFoldDB" id="A0A1F7FEE6"/>
<organism evidence="2 3">
    <name type="scientific">Candidatus Raymondbacteria bacterium RIFOXYD12_FULL_49_13</name>
    <dbReference type="NCBI Taxonomy" id="1817890"/>
    <lineage>
        <taxon>Bacteria</taxon>
        <taxon>Raymondiibacteriota</taxon>
    </lineage>
</organism>
<accession>A0A1F7FEE6</accession>
<evidence type="ECO:0000313" key="3">
    <source>
        <dbReference type="Proteomes" id="UP000179243"/>
    </source>
</evidence>
<feature type="domain" description="Transposase DDE" evidence="1">
    <location>
        <begin position="70"/>
        <end position="146"/>
    </location>
</feature>
<evidence type="ECO:0000313" key="2">
    <source>
        <dbReference type="EMBL" id="OGK05045.1"/>
    </source>
</evidence>